<feature type="domain" description="ABC1 atypical kinase-like" evidence="2">
    <location>
        <begin position="15"/>
        <end position="59"/>
    </location>
</feature>
<organism evidence="3 4">
    <name type="scientific">Durio zibethinus</name>
    <name type="common">Durian</name>
    <dbReference type="NCBI Taxonomy" id="66656"/>
    <lineage>
        <taxon>Eukaryota</taxon>
        <taxon>Viridiplantae</taxon>
        <taxon>Streptophyta</taxon>
        <taxon>Embryophyta</taxon>
        <taxon>Tracheophyta</taxon>
        <taxon>Spermatophyta</taxon>
        <taxon>Magnoliopsida</taxon>
        <taxon>eudicotyledons</taxon>
        <taxon>Gunneridae</taxon>
        <taxon>Pentapetalae</taxon>
        <taxon>rosids</taxon>
        <taxon>malvids</taxon>
        <taxon>Malvales</taxon>
        <taxon>Malvaceae</taxon>
        <taxon>Helicteroideae</taxon>
        <taxon>Durio</taxon>
    </lineage>
</organism>
<evidence type="ECO:0000313" key="4">
    <source>
        <dbReference type="RefSeq" id="XP_022774916.1"/>
    </source>
</evidence>
<dbReference type="Proteomes" id="UP000515121">
    <property type="component" value="Unplaced"/>
</dbReference>
<name>A0A6P6BCV8_DURZI</name>
<gene>
    <name evidence="4" type="primary">LOC111316932</name>
</gene>
<dbReference type="AlphaFoldDB" id="A0A6P6BCV8"/>
<keyword evidence="3" id="KW-1185">Reference proteome</keyword>
<evidence type="ECO:0000259" key="2">
    <source>
        <dbReference type="Pfam" id="PF03109"/>
    </source>
</evidence>
<evidence type="ECO:0000313" key="3">
    <source>
        <dbReference type="Proteomes" id="UP000515121"/>
    </source>
</evidence>
<proteinExistence type="inferred from homology"/>
<dbReference type="InterPro" id="IPR004147">
    <property type="entry name" value="ABC1_dom"/>
</dbReference>
<protein>
    <submittedName>
        <fullName evidence="4">Protein ACTIVITY OF BC1 COMPLEX KINASE 8, chloroplastic-like isoform X6</fullName>
    </submittedName>
</protein>
<accession>A0A6P6BCV8</accession>
<dbReference type="GO" id="GO:0046467">
    <property type="term" value="P:membrane lipid biosynthetic process"/>
    <property type="evidence" value="ECO:0007669"/>
    <property type="project" value="TreeGrafter"/>
</dbReference>
<dbReference type="GO" id="GO:0016020">
    <property type="term" value="C:membrane"/>
    <property type="evidence" value="ECO:0007669"/>
    <property type="project" value="GOC"/>
</dbReference>
<dbReference type="Pfam" id="PF03109">
    <property type="entry name" value="ABC1"/>
    <property type="match status" value="1"/>
</dbReference>
<dbReference type="GO" id="GO:1901031">
    <property type="term" value="P:regulation of response to reactive oxygen species"/>
    <property type="evidence" value="ECO:0007669"/>
    <property type="project" value="TreeGrafter"/>
</dbReference>
<evidence type="ECO:0000256" key="1">
    <source>
        <dbReference type="ARBA" id="ARBA00009670"/>
    </source>
</evidence>
<dbReference type="RefSeq" id="XP_022774916.1">
    <property type="nucleotide sequence ID" value="XM_022919181.1"/>
</dbReference>
<dbReference type="PANTHER" id="PTHR10566">
    <property type="entry name" value="CHAPERONE-ACTIVITY OF BC1 COMPLEX CABC1 -RELATED"/>
    <property type="match status" value="1"/>
</dbReference>
<comment type="similarity">
    <text evidence="1">Belongs to the protein kinase superfamily. ADCK protein kinase family.</text>
</comment>
<dbReference type="PANTHER" id="PTHR10566:SF115">
    <property type="entry name" value="PROTEIN ACTIVITY OF BC1 COMPLEX KINASE 8, CHLOROPLASTIC"/>
    <property type="match status" value="1"/>
</dbReference>
<dbReference type="GeneID" id="111316932"/>
<sequence length="91" mass="9820">MVDIFAQEYVDQLSELQDQVPPFPSETAISIVEEELGGPVDDIFDMFDFEPIAAASLGHLMKVLSMLVTISRICPPPHTGPIGATCISCAL</sequence>
<dbReference type="InterPro" id="IPR050154">
    <property type="entry name" value="UbiB_kinase"/>
</dbReference>
<reference evidence="4" key="1">
    <citation type="submission" date="2025-08" db="UniProtKB">
        <authorList>
            <consortium name="RefSeq"/>
        </authorList>
    </citation>
    <scope>IDENTIFICATION</scope>
    <source>
        <tissue evidence="4">Fruit stalk</tissue>
    </source>
</reference>